<reference evidence="3 4" key="1">
    <citation type="journal article" date="2016" name="Nat. Commun.">
        <title>Thousands of microbial genomes shed light on interconnected biogeochemical processes in an aquifer system.</title>
        <authorList>
            <person name="Anantharaman K."/>
            <person name="Brown C.T."/>
            <person name="Hug L.A."/>
            <person name="Sharon I."/>
            <person name="Castelle C.J."/>
            <person name="Probst A.J."/>
            <person name="Thomas B.C."/>
            <person name="Singh A."/>
            <person name="Wilkins M.J."/>
            <person name="Karaoz U."/>
            <person name="Brodie E.L."/>
            <person name="Williams K.H."/>
            <person name="Hubbard S.S."/>
            <person name="Banfield J.F."/>
        </authorList>
    </citation>
    <scope>NUCLEOTIDE SEQUENCE [LARGE SCALE GENOMIC DNA]</scope>
</reference>
<protein>
    <submittedName>
        <fullName evidence="3">Glucose-1-phosphate thymidylyltransferase</fullName>
    </submittedName>
</protein>
<dbReference type="Pfam" id="PF00483">
    <property type="entry name" value="NTP_transferase"/>
    <property type="match status" value="1"/>
</dbReference>
<dbReference type="PANTHER" id="PTHR42883:SF2">
    <property type="entry name" value="THYMIDYLYLTRANSFERASE"/>
    <property type="match status" value="1"/>
</dbReference>
<proteinExistence type="predicted"/>
<comment type="caution">
    <text evidence="3">The sequence shown here is derived from an EMBL/GenBank/DDBJ whole genome shotgun (WGS) entry which is preliminary data.</text>
</comment>
<dbReference type="EMBL" id="MGDX01000031">
    <property type="protein sequence ID" value="OGL70361.1"/>
    <property type="molecule type" value="Genomic_DNA"/>
</dbReference>
<dbReference type="Pfam" id="PF25087">
    <property type="entry name" value="GMPPB_C"/>
    <property type="match status" value="1"/>
</dbReference>
<dbReference type="AlphaFoldDB" id="A0A1F7TWH3"/>
<dbReference type="InterPro" id="IPR011004">
    <property type="entry name" value="Trimer_LpxA-like_sf"/>
</dbReference>
<dbReference type="GO" id="GO:0016740">
    <property type="term" value="F:transferase activity"/>
    <property type="evidence" value="ECO:0007669"/>
    <property type="project" value="UniProtKB-KW"/>
</dbReference>
<keyword evidence="3" id="KW-0808">Transferase</keyword>
<dbReference type="InterPro" id="IPR005908">
    <property type="entry name" value="G1P_thy_trans_l"/>
</dbReference>
<dbReference type="Gene3D" id="2.160.10.10">
    <property type="entry name" value="Hexapeptide repeat proteins"/>
    <property type="match status" value="1"/>
</dbReference>
<dbReference type="InterPro" id="IPR029044">
    <property type="entry name" value="Nucleotide-diphossugar_trans"/>
</dbReference>
<gene>
    <name evidence="3" type="ORF">A3C17_04175</name>
</gene>
<sequence>MKAIIAAGGHGTRLRPITWTLNKHLIPMRNEPMIWNAIKKIAEIGVTQIAINVNPGETDLQEVCGDGERWGVELTYIEQSGGAVGIGQIVYNAREFIDDDDVLYYLGDNIILGSLQRFVDRFVNDSLDCCLAFARVREPERFGVAMFDKRGKLSGFIEKPEIPPSDLAVTGIYLYKMKPHLEAFRHISPKDSARNEYEITHIHDWLLKNGYKVGYEEITGWWKDTGKAEDLLEGNQLLLNEMTIEEALIDETAQVHETAQLQGRVKVGAHTVIGPCTLIRGPVVIGDGVKISDSFIGPHTSIGNAVTIEGAEIMHSIVMEEAVIKTQKRILDSIIGRGAVLNGEMMGVSGAHSMVIGQNSTLTL</sequence>
<name>A0A1F7TWH3_9BACT</name>
<dbReference type="STRING" id="1802389.A3C17_04175"/>
<dbReference type="Proteomes" id="UP000177097">
    <property type="component" value="Unassembled WGS sequence"/>
</dbReference>
<evidence type="ECO:0000313" key="4">
    <source>
        <dbReference type="Proteomes" id="UP000177097"/>
    </source>
</evidence>
<dbReference type="SUPFAM" id="SSF51161">
    <property type="entry name" value="Trimeric LpxA-like enzymes"/>
    <property type="match status" value="1"/>
</dbReference>
<dbReference type="Gene3D" id="3.90.550.10">
    <property type="entry name" value="Spore Coat Polysaccharide Biosynthesis Protein SpsA, Chain A"/>
    <property type="match status" value="1"/>
</dbReference>
<feature type="domain" description="Nucleotidyl transferase" evidence="1">
    <location>
        <begin position="2"/>
        <end position="240"/>
    </location>
</feature>
<organism evidence="3 4">
    <name type="scientific">Candidatus Uhrbacteria bacterium RIFCSPHIGHO2_02_FULL_53_13</name>
    <dbReference type="NCBI Taxonomy" id="1802389"/>
    <lineage>
        <taxon>Bacteria</taxon>
        <taxon>Candidatus Uhriibacteriota</taxon>
    </lineage>
</organism>
<evidence type="ECO:0000313" key="3">
    <source>
        <dbReference type="EMBL" id="OGL70361.1"/>
    </source>
</evidence>
<evidence type="ECO:0000259" key="2">
    <source>
        <dbReference type="Pfam" id="PF25087"/>
    </source>
</evidence>
<dbReference type="PANTHER" id="PTHR42883">
    <property type="entry name" value="GLUCOSE-1-PHOSPHATE THYMIDYLTRANSFERASE"/>
    <property type="match status" value="1"/>
</dbReference>
<accession>A0A1F7TWH3</accession>
<dbReference type="SUPFAM" id="SSF53448">
    <property type="entry name" value="Nucleotide-diphospho-sugar transferases"/>
    <property type="match status" value="1"/>
</dbReference>
<dbReference type="InterPro" id="IPR056729">
    <property type="entry name" value="GMPPB_C"/>
</dbReference>
<dbReference type="NCBIfam" id="TIGR01208">
    <property type="entry name" value="rmlA_long"/>
    <property type="match status" value="1"/>
</dbReference>
<dbReference type="InterPro" id="IPR005835">
    <property type="entry name" value="NTP_transferase_dom"/>
</dbReference>
<feature type="domain" description="Mannose-1-phosphate guanyltransferase C-terminal" evidence="2">
    <location>
        <begin position="279"/>
        <end position="342"/>
    </location>
</feature>
<evidence type="ECO:0000259" key="1">
    <source>
        <dbReference type="Pfam" id="PF00483"/>
    </source>
</evidence>